<protein>
    <submittedName>
        <fullName evidence="1">Uncharacterized protein</fullName>
    </submittedName>
</protein>
<comment type="caution">
    <text evidence="1">The sequence shown here is derived from an EMBL/GenBank/DDBJ whole genome shotgun (WGS) entry which is preliminary data.</text>
</comment>
<keyword evidence="2" id="KW-1185">Reference proteome</keyword>
<gene>
    <name evidence="1" type="ORF">GTS_56930</name>
</gene>
<dbReference type="AlphaFoldDB" id="A0A4D4JGB0"/>
<dbReference type="RefSeq" id="WP_137816951.1">
    <property type="nucleotide sequence ID" value="NZ_BJFL01000092.1"/>
</dbReference>
<dbReference type="OrthoDB" id="4471562at2"/>
<sequence>MADGFMQSAAGLANLQQQSANLRAAVDGGQLFINPDSARKAAQACYDHADRLESLAMRAFQLARRHNFGDVRRETRWQRSSR</sequence>
<proteinExistence type="predicted"/>
<organism evidence="1 2">
    <name type="scientific">Gandjariella thermophila</name>
    <dbReference type="NCBI Taxonomy" id="1931992"/>
    <lineage>
        <taxon>Bacteria</taxon>
        <taxon>Bacillati</taxon>
        <taxon>Actinomycetota</taxon>
        <taxon>Actinomycetes</taxon>
        <taxon>Pseudonocardiales</taxon>
        <taxon>Pseudonocardiaceae</taxon>
        <taxon>Gandjariella</taxon>
    </lineage>
</organism>
<accession>A0A4D4JGB0</accession>
<dbReference type="Proteomes" id="UP000298860">
    <property type="component" value="Unassembled WGS sequence"/>
</dbReference>
<reference evidence="2" key="1">
    <citation type="submission" date="2019-04" db="EMBL/GenBank/DDBJ databases">
        <title>Draft genome sequence of Pseudonocardiaceae bacterium SL3-2-4.</title>
        <authorList>
            <person name="Ningsih F."/>
            <person name="Yokota A."/>
            <person name="Sakai Y."/>
            <person name="Nanatani K."/>
            <person name="Yabe S."/>
            <person name="Oetari A."/>
            <person name="Sjamsuridzal W."/>
        </authorList>
    </citation>
    <scope>NUCLEOTIDE SEQUENCE [LARGE SCALE GENOMIC DNA]</scope>
    <source>
        <strain evidence="2">SL3-2-4</strain>
    </source>
</reference>
<evidence type="ECO:0000313" key="2">
    <source>
        <dbReference type="Proteomes" id="UP000298860"/>
    </source>
</evidence>
<evidence type="ECO:0000313" key="1">
    <source>
        <dbReference type="EMBL" id="GDY34060.1"/>
    </source>
</evidence>
<name>A0A4D4JGB0_9PSEU</name>
<dbReference type="EMBL" id="BJFL01000092">
    <property type="protein sequence ID" value="GDY34060.1"/>
    <property type="molecule type" value="Genomic_DNA"/>
</dbReference>